<evidence type="ECO:0000313" key="6">
    <source>
        <dbReference type="Proteomes" id="UP000603453"/>
    </source>
</evidence>
<accession>A0A8H7RIN6</accession>
<organism evidence="5 6">
    <name type="scientific">Mucor saturninus</name>
    <dbReference type="NCBI Taxonomy" id="64648"/>
    <lineage>
        <taxon>Eukaryota</taxon>
        <taxon>Fungi</taxon>
        <taxon>Fungi incertae sedis</taxon>
        <taxon>Mucoromycota</taxon>
        <taxon>Mucoromycotina</taxon>
        <taxon>Mucoromycetes</taxon>
        <taxon>Mucorales</taxon>
        <taxon>Mucorineae</taxon>
        <taxon>Mucoraceae</taxon>
        <taxon>Mucor</taxon>
    </lineage>
</organism>
<evidence type="ECO:0000256" key="1">
    <source>
        <dbReference type="ARBA" id="ARBA00022737"/>
    </source>
</evidence>
<comment type="caution">
    <text evidence="5">The sequence shown here is derived from an EMBL/GenBank/DDBJ whole genome shotgun (WGS) entry which is preliminary data.</text>
</comment>
<dbReference type="EMBL" id="JAEPRD010000009">
    <property type="protein sequence ID" value="KAG2211210.1"/>
    <property type="molecule type" value="Genomic_DNA"/>
</dbReference>
<proteinExistence type="predicted"/>
<dbReference type="GO" id="GO:0004865">
    <property type="term" value="F:protein serine/threonine phosphatase inhibitor activity"/>
    <property type="evidence" value="ECO:0007669"/>
    <property type="project" value="TreeGrafter"/>
</dbReference>
<evidence type="ECO:0000313" key="5">
    <source>
        <dbReference type="EMBL" id="KAG2211210.1"/>
    </source>
</evidence>
<dbReference type="Gene3D" id="3.10.580.10">
    <property type="entry name" value="CBS-domain"/>
    <property type="match status" value="2"/>
</dbReference>
<dbReference type="OrthoDB" id="449052at2759"/>
<evidence type="ECO:0000256" key="2">
    <source>
        <dbReference type="ARBA" id="ARBA00023122"/>
    </source>
</evidence>
<dbReference type="InterPro" id="IPR046342">
    <property type="entry name" value="CBS_dom_sf"/>
</dbReference>
<name>A0A8H7RIN6_9FUNG</name>
<dbReference type="Pfam" id="PF00571">
    <property type="entry name" value="CBS"/>
    <property type="match status" value="3"/>
</dbReference>
<gene>
    <name evidence="5" type="ORF">INT47_006329</name>
</gene>
<dbReference type="AlphaFoldDB" id="A0A8H7RIN6"/>
<dbReference type="PROSITE" id="PS51371">
    <property type="entry name" value="CBS"/>
    <property type="match status" value="2"/>
</dbReference>
<dbReference type="Proteomes" id="UP000603453">
    <property type="component" value="Unassembled WGS sequence"/>
</dbReference>
<evidence type="ECO:0000259" key="4">
    <source>
        <dbReference type="PROSITE" id="PS51371"/>
    </source>
</evidence>
<evidence type="ECO:0000256" key="3">
    <source>
        <dbReference type="PROSITE-ProRule" id="PRU00703"/>
    </source>
</evidence>
<feature type="domain" description="CBS" evidence="4">
    <location>
        <begin position="189"/>
        <end position="256"/>
    </location>
</feature>
<reference evidence="5" key="1">
    <citation type="submission" date="2020-12" db="EMBL/GenBank/DDBJ databases">
        <title>Metabolic potential, ecology and presence of endohyphal bacteria is reflected in genomic diversity of Mucoromycotina.</title>
        <authorList>
            <person name="Muszewska A."/>
            <person name="Okrasinska A."/>
            <person name="Steczkiewicz K."/>
            <person name="Drgas O."/>
            <person name="Orlowska M."/>
            <person name="Perlinska-Lenart U."/>
            <person name="Aleksandrzak-Piekarczyk T."/>
            <person name="Szatraj K."/>
            <person name="Zielenkiewicz U."/>
            <person name="Pilsyk S."/>
            <person name="Malc E."/>
            <person name="Mieczkowski P."/>
            <person name="Kruszewska J.S."/>
            <person name="Biernat P."/>
            <person name="Pawlowska J."/>
        </authorList>
    </citation>
    <scope>NUCLEOTIDE SEQUENCE</scope>
    <source>
        <strain evidence="5">WA0000017839</strain>
    </source>
</reference>
<dbReference type="InterPro" id="IPR050511">
    <property type="entry name" value="AMPK_gamma/SDS23_families"/>
</dbReference>
<feature type="domain" description="CBS" evidence="4">
    <location>
        <begin position="24"/>
        <end position="90"/>
    </location>
</feature>
<sequence length="349" mass="38694">MIHREGVTTDIKDWTMIQASSLIQNQNVIQIIRSNGSVSVEEACQILVDNNISSAPVYVEGEKGHYVGMFDYGDVIAYILLVLHRKPGPKDFNDPVDLESFEVKDIVRRALQGQKVPVRMASDLSRKNPFYSILQEATLISAVEIFACGTHRVNILKPDGEIEGILSQSTVVRYLYENRKQFPELDKAMSKTIGQLKLGDEPVIGVDADSSVLDALSLMSTHGVSSVAVLRGDRNVLGNISMTDVKHIMKGNNHRLLWKTCFQFVSHIRTQQGITDGQDRLPVFDVHKGTSLGFTIAKLLATKSHRVWVTDEKHQATGVVSLTDVSRVIASLVGIQVNERRASMAVFKV</sequence>
<keyword evidence="6" id="KW-1185">Reference proteome</keyword>
<keyword evidence="2 3" id="KW-0129">CBS domain</keyword>
<keyword evidence="1" id="KW-0677">Repeat</keyword>
<dbReference type="SMART" id="SM00116">
    <property type="entry name" value="CBS"/>
    <property type="match status" value="4"/>
</dbReference>
<protein>
    <recommendedName>
        <fullName evidence="4">CBS domain-containing protein</fullName>
    </recommendedName>
</protein>
<dbReference type="PANTHER" id="PTHR13780">
    <property type="entry name" value="AMP-ACTIVATED PROTEIN KINASE, GAMMA REGULATORY SUBUNIT"/>
    <property type="match status" value="1"/>
</dbReference>
<dbReference type="PANTHER" id="PTHR13780:SF36">
    <property type="entry name" value="CBS DOMAIN-CONTAINING PROTEIN"/>
    <property type="match status" value="1"/>
</dbReference>
<dbReference type="SUPFAM" id="SSF54631">
    <property type="entry name" value="CBS-domain pair"/>
    <property type="match status" value="2"/>
</dbReference>
<dbReference type="InterPro" id="IPR000644">
    <property type="entry name" value="CBS_dom"/>
</dbReference>
<dbReference type="GO" id="GO:0042149">
    <property type="term" value="P:cellular response to glucose starvation"/>
    <property type="evidence" value="ECO:0007669"/>
    <property type="project" value="TreeGrafter"/>
</dbReference>
<dbReference type="CDD" id="cd02205">
    <property type="entry name" value="CBS_pair_SF"/>
    <property type="match status" value="2"/>
</dbReference>